<dbReference type="InParanoid" id="A0A067N7C1"/>
<organism evidence="2 3">
    <name type="scientific">Botryobasidium botryosum (strain FD-172 SS1)</name>
    <dbReference type="NCBI Taxonomy" id="930990"/>
    <lineage>
        <taxon>Eukaryota</taxon>
        <taxon>Fungi</taxon>
        <taxon>Dikarya</taxon>
        <taxon>Basidiomycota</taxon>
        <taxon>Agaricomycotina</taxon>
        <taxon>Agaricomycetes</taxon>
        <taxon>Cantharellales</taxon>
        <taxon>Botryobasidiaceae</taxon>
        <taxon>Botryobasidium</taxon>
    </lineage>
</organism>
<dbReference type="OrthoDB" id="3171382at2759"/>
<dbReference type="HOGENOM" id="CLU_997458_0_0_1"/>
<keyword evidence="3" id="KW-1185">Reference proteome</keyword>
<protein>
    <submittedName>
        <fullName evidence="2">Uncharacterized protein</fullName>
    </submittedName>
</protein>
<proteinExistence type="predicted"/>
<evidence type="ECO:0000313" key="3">
    <source>
        <dbReference type="Proteomes" id="UP000027195"/>
    </source>
</evidence>
<accession>A0A067N7C1</accession>
<dbReference type="Proteomes" id="UP000027195">
    <property type="component" value="Unassembled WGS sequence"/>
</dbReference>
<evidence type="ECO:0000313" key="2">
    <source>
        <dbReference type="EMBL" id="KDQ20037.1"/>
    </source>
</evidence>
<gene>
    <name evidence="2" type="ORF">BOTBODRAFT_27453</name>
</gene>
<reference evidence="3" key="1">
    <citation type="journal article" date="2014" name="Proc. Natl. Acad. Sci. U.S.A.">
        <title>Extensive sampling of basidiomycete genomes demonstrates inadequacy of the white-rot/brown-rot paradigm for wood decay fungi.</title>
        <authorList>
            <person name="Riley R."/>
            <person name="Salamov A.A."/>
            <person name="Brown D.W."/>
            <person name="Nagy L.G."/>
            <person name="Floudas D."/>
            <person name="Held B.W."/>
            <person name="Levasseur A."/>
            <person name="Lombard V."/>
            <person name="Morin E."/>
            <person name="Otillar R."/>
            <person name="Lindquist E.A."/>
            <person name="Sun H."/>
            <person name="LaButti K.M."/>
            <person name="Schmutz J."/>
            <person name="Jabbour D."/>
            <person name="Luo H."/>
            <person name="Baker S.E."/>
            <person name="Pisabarro A.G."/>
            <person name="Walton J.D."/>
            <person name="Blanchette R.A."/>
            <person name="Henrissat B."/>
            <person name="Martin F."/>
            <person name="Cullen D."/>
            <person name="Hibbett D.S."/>
            <person name="Grigoriev I.V."/>
        </authorList>
    </citation>
    <scope>NUCLEOTIDE SEQUENCE [LARGE SCALE GENOMIC DNA]</scope>
    <source>
        <strain evidence="3">FD-172 SS1</strain>
    </source>
</reference>
<evidence type="ECO:0000256" key="1">
    <source>
        <dbReference type="SAM" id="MobiDB-lite"/>
    </source>
</evidence>
<feature type="compositionally biased region" description="Pro residues" evidence="1">
    <location>
        <begin position="1"/>
        <end position="12"/>
    </location>
</feature>
<dbReference type="AlphaFoldDB" id="A0A067N7C1"/>
<dbReference type="EMBL" id="KL198018">
    <property type="protein sequence ID" value="KDQ20037.1"/>
    <property type="molecule type" value="Genomic_DNA"/>
</dbReference>
<sequence>MSKSPPSPPPASSPDVAIPRLHSDDATIDATAGDDTSQLSGIERLAMIADLTVLTRGYNPLPPRIVGPDKVDERCFTYCSQTAQRRSLGEEPICRTYCWRKLFQYEKSLDSAARSKTESATDERAARENQWFEGKYIYVGKGRERAVDRMESMKVTGLKEDTHMPKLEPARDEHDFDLAPDETSSTQVHLGPLPSDLLASAQAHVDRVFGPSQRLASRYLRSFEPGGAQERFASAFWEKTREGAALDVGMRVGVRMWDIITGKGGEGGDSSDPSRPPLP</sequence>
<feature type="region of interest" description="Disordered" evidence="1">
    <location>
        <begin position="1"/>
        <end position="35"/>
    </location>
</feature>
<name>A0A067N7C1_BOTB1</name>